<dbReference type="PANTHER" id="PTHR11695">
    <property type="entry name" value="ALCOHOL DEHYDROGENASE RELATED"/>
    <property type="match status" value="1"/>
</dbReference>
<dbReference type="Gene3D" id="3.90.180.10">
    <property type="entry name" value="Medium-chain alcohol dehydrogenases, catalytic domain"/>
    <property type="match status" value="1"/>
</dbReference>
<evidence type="ECO:0000313" key="2">
    <source>
        <dbReference type="EMBL" id="KAF7302434.1"/>
    </source>
</evidence>
<organism evidence="2 3">
    <name type="scientific">Mycena chlorophos</name>
    <name type="common">Agaric fungus</name>
    <name type="synonym">Agaricus chlorophos</name>
    <dbReference type="NCBI Taxonomy" id="658473"/>
    <lineage>
        <taxon>Eukaryota</taxon>
        <taxon>Fungi</taxon>
        <taxon>Dikarya</taxon>
        <taxon>Basidiomycota</taxon>
        <taxon>Agaricomycotina</taxon>
        <taxon>Agaricomycetes</taxon>
        <taxon>Agaricomycetidae</taxon>
        <taxon>Agaricales</taxon>
        <taxon>Marasmiineae</taxon>
        <taxon>Mycenaceae</taxon>
        <taxon>Mycena</taxon>
    </lineage>
</organism>
<dbReference type="OrthoDB" id="3509362at2759"/>
<keyword evidence="3" id="KW-1185">Reference proteome</keyword>
<sequence>MATFSAWQAVRQGDPADAIQLKTDLPIPTTIPRGHVLVKVTAAALNPIGYKLLQFLPNFIARRPHTMEQDFAGIITDANGSPDFQTGDRVFGTARNSALAEYAVIEASQIGKLPPNISAVEAAGLATVVFTSVNALRYLRVEKGQTVFINGGSSGVGWSAIQLAKAKGCRVVATASGKNKQFLLDLGVDEFIDYTEAPLAELLVSNPPSPPFHAIFDAVGLTDPALYLNSPAYLVPGGGYMTAGTIPHGRAEWLGMLRQVAGALLPSWLGGVPRRYWGASYKINQEDMDEVYGLLANGSLKSIVDSVYEFDREGVMRAYERQMSKRAVGKVVVKVSEEP</sequence>
<dbReference type="EMBL" id="JACAZE010000012">
    <property type="protein sequence ID" value="KAF7302434.1"/>
    <property type="molecule type" value="Genomic_DNA"/>
</dbReference>
<dbReference type="CDD" id="cd08267">
    <property type="entry name" value="MDR1"/>
    <property type="match status" value="1"/>
</dbReference>
<dbReference type="Proteomes" id="UP000613580">
    <property type="component" value="Unassembled WGS sequence"/>
</dbReference>
<evidence type="ECO:0000259" key="1">
    <source>
        <dbReference type="SMART" id="SM00829"/>
    </source>
</evidence>
<dbReference type="InterPro" id="IPR036291">
    <property type="entry name" value="NAD(P)-bd_dom_sf"/>
</dbReference>
<accession>A0A8H6SN97</accession>
<dbReference type="InterPro" id="IPR013154">
    <property type="entry name" value="ADH-like_N"/>
</dbReference>
<dbReference type="InterPro" id="IPR020843">
    <property type="entry name" value="ER"/>
</dbReference>
<dbReference type="GO" id="GO:0016491">
    <property type="term" value="F:oxidoreductase activity"/>
    <property type="evidence" value="ECO:0007669"/>
    <property type="project" value="InterPro"/>
</dbReference>
<reference evidence="2" key="1">
    <citation type="submission" date="2020-05" db="EMBL/GenBank/DDBJ databases">
        <title>Mycena genomes resolve the evolution of fungal bioluminescence.</title>
        <authorList>
            <person name="Tsai I.J."/>
        </authorList>
    </citation>
    <scope>NUCLEOTIDE SEQUENCE</scope>
    <source>
        <strain evidence="2">110903Hualien_Pintung</strain>
    </source>
</reference>
<dbReference type="SUPFAM" id="SSF50129">
    <property type="entry name" value="GroES-like"/>
    <property type="match status" value="1"/>
</dbReference>
<dbReference type="SUPFAM" id="SSF51735">
    <property type="entry name" value="NAD(P)-binding Rossmann-fold domains"/>
    <property type="match status" value="1"/>
</dbReference>
<dbReference type="InterPro" id="IPR011032">
    <property type="entry name" value="GroES-like_sf"/>
</dbReference>
<dbReference type="Pfam" id="PF08240">
    <property type="entry name" value="ADH_N"/>
    <property type="match status" value="1"/>
</dbReference>
<dbReference type="Pfam" id="PF13602">
    <property type="entry name" value="ADH_zinc_N_2"/>
    <property type="match status" value="1"/>
</dbReference>
<dbReference type="InterPro" id="IPR050700">
    <property type="entry name" value="YIM1/Zinc_Alcohol_DH_Fams"/>
</dbReference>
<evidence type="ECO:0000313" key="3">
    <source>
        <dbReference type="Proteomes" id="UP000613580"/>
    </source>
</evidence>
<proteinExistence type="predicted"/>
<dbReference type="AlphaFoldDB" id="A0A8H6SN97"/>
<gene>
    <name evidence="2" type="ORF">HMN09_00877400</name>
</gene>
<name>A0A8H6SN97_MYCCL</name>
<dbReference type="SMART" id="SM00829">
    <property type="entry name" value="PKS_ER"/>
    <property type="match status" value="1"/>
</dbReference>
<feature type="domain" description="Enoyl reductase (ER)" evidence="1">
    <location>
        <begin position="14"/>
        <end position="333"/>
    </location>
</feature>
<comment type="caution">
    <text evidence="2">The sequence shown here is derived from an EMBL/GenBank/DDBJ whole genome shotgun (WGS) entry which is preliminary data.</text>
</comment>
<dbReference type="GO" id="GO:0005739">
    <property type="term" value="C:mitochondrion"/>
    <property type="evidence" value="ECO:0007669"/>
    <property type="project" value="TreeGrafter"/>
</dbReference>
<dbReference type="PANTHER" id="PTHR11695:SF294">
    <property type="entry name" value="RETICULON-4-INTERACTING PROTEIN 1, MITOCHONDRIAL"/>
    <property type="match status" value="1"/>
</dbReference>
<dbReference type="Gene3D" id="3.40.50.720">
    <property type="entry name" value="NAD(P)-binding Rossmann-like Domain"/>
    <property type="match status" value="1"/>
</dbReference>
<protein>
    <submittedName>
        <fullName evidence="2">PKS-ER domain-containing protein</fullName>
    </submittedName>
</protein>